<feature type="compositionally biased region" description="Basic and acidic residues" evidence="1">
    <location>
        <begin position="259"/>
        <end position="278"/>
    </location>
</feature>
<organism evidence="2 3">
    <name type="scientific">Metschnikowia aff. pulcherrima</name>
    <dbReference type="NCBI Taxonomy" id="2163413"/>
    <lineage>
        <taxon>Eukaryota</taxon>
        <taxon>Fungi</taxon>
        <taxon>Dikarya</taxon>
        <taxon>Ascomycota</taxon>
        <taxon>Saccharomycotina</taxon>
        <taxon>Pichiomycetes</taxon>
        <taxon>Metschnikowiaceae</taxon>
        <taxon>Metschnikowia</taxon>
    </lineage>
</organism>
<dbReference type="EMBL" id="CP034460">
    <property type="protein sequence ID" value="QBM90149.1"/>
    <property type="molecule type" value="Genomic_DNA"/>
</dbReference>
<dbReference type="AlphaFoldDB" id="A0A4P6XSP8"/>
<sequence length="380" mass="42774">MAKKVFFGLAVVGGGLYLYDQNVLPIFPRDNKGNAFGVSQAGPPKELKQDFRKLGDDTRDLGSQIKKTVNGSVADIRHKTDDAVSTVKDTEMYNKWSQKLDSYQKDVRTEAENIENKPLPNKLAAKYIKLVNSVGQTEEEKLNELASSTSARQQEIKKDLARNKQLWSSWWSGKKSEAEGKKDELASKAEKEKNSWFSWGQNKADDAKQAKQDAEAKLHKEKNSWLNWADDKSDEAKKAAEDAKKEKNKWVSWGSLKADDAEKAAKDAQKDLESKKNEWVSWGSSKAGEAQQAAKDGHKDLKATLNDQSQNLSENYEYAKKKAAEEYDAAKKNLDSWTQQAKDKANGVWSKADEEHLKRAGDDFQSAFANLKRFGEELTK</sequence>
<keyword evidence="3" id="KW-1185">Reference proteome</keyword>
<dbReference type="Proteomes" id="UP000292447">
    <property type="component" value="Chromosome V"/>
</dbReference>
<name>A0A4P6XSP8_9ASCO</name>
<dbReference type="STRING" id="2163413.A0A4P6XSP8"/>
<accession>A0A4P6XSP8</accession>
<feature type="region of interest" description="Disordered" evidence="1">
    <location>
        <begin position="259"/>
        <end position="312"/>
    </location>
</feature>
<evidence type="ECO:0000256" key="1">
    <source>
        <dbReference type="SAM" id="MobiDB-lite"/>
    </source>
</evidence>
<feature type="region of interest" description="Disordered" evidence="1">
    <location>
        <begin position="177"/>
        <end position="222"/>
    </location>
</feature>
<gene>
    <name evidence="2" type="ORF">METSCH_E03900</name>
</gene>
<reference evidence="3" key="1">
    <citation type="submission" date="2019-03" db="EMBL/GenBank/DDBJ databases">
        <title>Snf2 controls pulcherriminic acid biosynthesis and connects pigmentation and antifungal activity of the yeast Metschnikowia pulcherrima.</title>
        <authorList>
            <person name="Gore-Lloyd D."/>
            <person name="Sumann I."/>
            <person name="Brachmann A.O."/>
            <person name="Schneeberger K."/>
            <person name="Ortiz-Merino R.A."/>
            <person name="Moreno-Beltran M."/>
            <person name="Schlaefli M."/>
            <person name="Kirner P."/>
            <person name="Santos Kron A."/>
            <person name="Wolfe K.H."/>
            <person name="Piel J."/>
            <person name="Ahrens C.H."/>
            <person name="Henk D."/>
            <person name="Freimoser F.M."/>
        </authorList>
    </citation>
    <scope>NUCLEOTIDE SEQUENCE [LARGE SCALE GENOMIC DNA]</scope>
    <source>
        <strain evidence="3">APC 1.2</strain>
    </source>
</reference>
<evidence type="ECO:0000313" key="3">
    <source>
        <dbReference type="Proteomes" id="UP000292447"/>
    </source>
</evidence>
<feature type="compositionally biased region" description="Basic and acidic residues" evidence="1">
    <location>
        <begin position="177"/>
        <end position="194"/>
    </location>
</feature>
<protein>
    <submittedName>
        <fullName evidence="2">Uncharacterized protein</fullName>
    </submittedName>
</protein>
<feature type="compositionally biased region" description="Basic and acidic residues" evidence="1">
    <location>
        <begin position="203"/>
        <end position="222"/>
    </location>
</feature>
<evidence type="ECO:0000313" key="2">
    <source>
        <dbReference type="EMBL" id="QBM90149.1"/>
    </source>
</evidence>
<proteinExistence type="predicted"/>
<feature type="region of interest" description="Disordered" evidence="1">
    <location>
        <begin position="229"/>
        <end position="248"/>
    </location>
</feature>